<feature type="domain" description="Beta-lactamase-related" evidence="2">
    <location>
        <begin position="1"/>
        <end position="309"/>
    </location>
</feature>
<dbReference type="PANTHER" id="PTHR46825">
    <property type="entry name" value="D-ALANYL-D-ALANINE-CARBOXYPEPTIDASE/ENDOPEPTIDASE AMPH"/>
    <property type="match status" value="1"/>
</dbReference>
<dbReference type="PANTHER" id="PTHR46825:SF8">
    <property type="entry name" value="BETA-LACTAMASE-RELATED"/>
    <property type="match status" value="1"/>
</dbReference>
<dbReference type="InterPro" id="IPR021860">
    <property type="entry name" value="Peptidase_S12_Pab87-rel_C"/>
</dbReference>
<name>A0A6J4NQZ5_9BACT</name>
<feature type="region of interest" description="Disordered" evidence="1">
    <location>
        <begin position="390"/>
        <end position="424"/>
    </location>
</feature>
<reference evidence="4" key="1">
    <citation type="submission" date="2020-02" db="EMBL/GenBank/DDBJ databases">
        <authorList>
            <person name="Meier V. D."/>
        </authorList>
    </citation>
    <scope>NUCLEOTIDE SEQUENCE</scope>
    <source>
        <strain evidence="4">AVDCRST_MAG64</strain>
    </source>
</reference>
<dbReference type="InterPro" id="IPR050491">
    <property type="entry name" value="AmpC-like"/>
</dbReference>
<organism evidence="4">
    <name type="scientific">uncultured Phycisphaerae bacterium</name>
    <dbReference type="NCBI Taxonomy" id="904963"/>
    <lineage>
        <taxon>Bacteria</taxon>
        <taxon>Pseudomonadati</taxon>
        <taxon>Planctomycetota</taxon>
        <taxon>Phycisphaerae</taxon>
        <taxon>environmental samples</taxon>
    </lineage>
</organism>
<accession>A0A6J4NQZ5</accession>
<evidence type="ECO:0000256" key="1">
    <source>
        <dbReference type="SAM" id="MobiDB-lite"/>
    </source>
</evidence>
<sequence>AVAVVAGGEVRFYGYGRRSADDPRPPDEHTVYEIGSVTKGFTGLLLAAAAEAGEVKLDDPAQQHLPAAVRLPVKGGKPITLAHLATHRSGLSRMPTNFRPTDPANPYADYSVEQMYAFVNGVKPAREPGEGFEYSNLGMGLLGHLLALKAGTSYEQLVVERVCKPLGMADTRVVLTDDARRRLAPPHDADAEPASNWDIPTLAGAGALRSTAKDMAAFVAAQLRPDEKTPLGRAIRRSHQPRAAAGGANDIALGWHVQRRDGVVWHNGQTGGYHAYVGFRPDTGAGVVLLTNTGSGTIDAAGAALLRLLAGGRAEPPSLPKLVAVPAATLDRYVGRYLMPPGVVMEVTRVDDRLYARLGAQPRLRIYPAAADRFHYRAVAAEITFFADGEGGGGGREKAASRLVLRQDGRELPGGRMGPQGEAP</sequence>
<dbReference type="InterPro" id="IPR001466">
    <property type="entry name" value="Beta-lactam-related"/>
</dbReference>
<dbReference type="SUPFAM" id="SSF56601">
    <property type="entry name" value="beta-lactamase/transpeptidase-like"/>
    <property type="match status" value="1"/>
</dbReference>
<evidence type="ECO:0000313" key="4">
    <source>
        <dbReference type="EMBL" id="CAA9394941.1"/>
    </source>
</evidence>
<dbReference type="AlphaFoldDB" id="A0A6J4NQZ5"/>
<dbReference type="InterPro" id="IPR012338">
    <property type="entry name" value="Beta-lactam/transpept-like"/>
</dbReference>
<feature type="non-terminal residue" evidence="4">
    <location>
        <position position="1"/>
    </location>
</feature>
<evidence type="ECO:0000259" key="2">
    <source>
        <dbReference type="Pfam" id="PF00144"/>
    </source>
</evidence>
<protein>
    <submittedName>
        <fullName evidence="4">Beta-lactamase class C-like and penicillin binding proteins (PBPs) superfamily</fullName>
    </submittedName>
</protein>
<feature type="domain" description="Peptidase S12 Pab87-related C-terminal" evidence="3">
    <location>
        <begin position="321"/>
        <end position="390"/>
    </location>
</feature>
<dbReference type="Pfam" id="PF11954">
    <property type="entry name" value="DUF3471"/>
    <property type="match status" value="1"/>
</dbReference>
<proteinExistence type="predicted"/>
<evidence type="ECO:0000259" key="3">
    <source>
        <dbReference type="Pfam" id="PF11954"/>
    </source>
</evidence>
<dbReference type="Gene3D" id="3.40.710.10">
    <property type="entry name" value="DD-peptidase/beta-lactamase superfamily"/>
    <property type="match status" value="1"/>
</dbReference>
<dbReference type="EMBL" id="CADCUQ010000317">
    <property type="protein sequence ID" value="CAA9394941.1"/>
    <property type="molecule type" value="Genomic_DNA"/>
</dbReference>
<feature type="compositionally biased region" description="Basic and acidic residues" evidence="1">
    <location>
        <begin position="395"/>
        <end position="413"/>
    </location>
</feature>
<dbReference type="Pfam" id="PF00144">
    <property type="entry name" value="Beta-lactamase"/>
    <property type="match status" value="1"/>
</dbReference>
<gene>
    <name evidence="4" type="ORF">AVDCRST_MAG64-1386</name>
</gene>